<reference evidence="9" key="1">
    <citation type="submission" date="2025-08" db="UniProtKB">
        <authorList>
            <consortium name="Ensembl"/>
        </authorList>
    </citation>
    <scope>IDENTIFICATION</scope>
</reference>
<dbReference type="FunFam" id="3.90.950.10:FF:000006">
    <property type="entry name" value="PRRC1 isoform 1"/>
    <property type="match status" value="1"/>
</dbReference>
<accession>A0A2K6ER21</accession>
<comment type="similarity">
    <text evidence="2">Belongs to the PRRC1 family.</text>
</comment>
<dbReference type="Pfam" id="PF01931">
    <property type="entry name" value="NTPase_I-T"/>
    <property type="match status" value="1"/>
</dbReference>
<evidence type="ECO:0000256" key="4">
    <source>
        <dbReference type="ARBA" id="ARBA00065064"/>
    </source>
</evidence>
<dbReference type="GO" id="GO:0042802">
    <property type="term" value="F:identical protein binding"/>
    <property type="evidence" value="ECO:0007669"/>
    <property type="project" value="Ensembl"/>
</dbReference>
<dbReference type="OMA" id="ELFPDQW"/>
<evidence type="ECO:0000256" key="3">
    <source>
        <dbReference type="ARBA" id="ARBA00023034"/>
    </source>
</evidence>
<sequence>MMEESGVETTPPGTPPPNPAGLAATAMSSTPLPLAAASSFSSPNVSSVESLPPHACSTPQPALPPTRPLGPLPFVPPTPVPSVPPLVTSVPPSVSPSTAAAFSSPPPSHFPPSASVPGALLSALPPGPPISGFSVGSNYDITRGHAGRAPQTPLMPSFSAPSGTGLLPAPITQQAGLTSLAQGTETTSAITFPEEQEDPRISRGQDEASAGGIWGFIKGVAGNPMVKSVLDKTKHSVESMITTLDPGMAPYIKSGGELDIVVTSNKEVKVAAVRDAFQEVFGLAVVVGEAGQSNIAPQPVGYAAGLKGAQERIDSLRRTGVIHEKQTAVSVENFIAELLPDKWFDVGCLVVEDPVHGIHLETFTQATPLPLEFVQQAQSLTPQDYNLRWSGLSVTVGEVLEKSLLNVSRTDWHMAFTGMSRRQMIYSAAKAIAGMYKQRLPPRTM</sequence>
<evidence type="ECO:0000256" key="6">
    <source>
        <dbReference type="ARBA" id="ARBA00083585"/>
    </source>
</evidence>
<feature type="compositionally biased region" description="Low complexity" evidence="7">
    <location>
        <begin position="93"/>
        <end position="103"/>
    </location>
</feature>
<proteinExistence type="inferred from homology"/>
<dbReference type="PANTHER" id="PTHR23276">
    <property type="entry name" value="PROTEIN PRRC1"/>
    <property type="match status" value="1"/>
</dbReference>
<evidence type="ECO:0000313" key="9">
    <source>
        <dbReference type="Ensembl" id="ENSPCOP00000004182.1"/>
    </source>
</evidence>
<feature type="compositionally biased region" description="Low complexity" evidence="7">
    <location>
        <begin position="20"/>
        <end position="60"/>
    </location>
</feature>
<dbReference type="GeneTree" id="ENSGT00390000003837"/>
<feature type="compositionally biased region" description="Pro residues" evidence="7">
    <location>
        <begin position="61"/>
        <end position="70"/>
    </location>
</feature>
<dbReference type="OrthoDB" id="4968544at2759"/>
<dbReference type="GO" id="GO:0005794">
    <property type="term" value="C:Golgi apparatus"/>
    <property type="evidence" value="ECO:0007669"/>
    <property type="project" value="UniProtKB-SubCell"/>
</dbReference>
<dbReference type="AlphaFoldDB" id="A0A2K6ER21"/>
<evidence type="ECO:0000256" key="1">
    <source>
        <dbReference type="ARBA" id="ARBA00004555"/>
    </source>
</evidence>
<evidence type="ECO:0000313" key="10">
    <source>
        <dbReference type="Proteomes" id="UP000233160"/>
    </source>
</evidence>
<evidence type="ECO:0000256" key="2">
    <source>
        <dbReference type="ARBA" id="ARBA00010298"/>
    </source>
</evidence>
<dbReference type="RefSeq" id="XP_012500534.1">
    <property type="nucleotide sequence ID" value="XM_012645080.1"/>
</dbReference>
<evidence type="ECO:0000256" key="5">
    <source>
        <dbReference type="ARBA" id="ARBA00072253"/>
    </source>
</evidence>
<dbReference type="InterPro" id="IPR029001">
    <property type="entry name" value="ITPase-like_fam"/>
</dbReference>
<gene>
    <name evidence="9" type="primary">PRRC1</name>
</gene>
<feature type="region of interest" description="Disordered" evidence="7">
    <location>
        <begin position="93"/>
        <end position="112"/>
    </location>
</feature>
<dbReference type="GO" id="GO:0034237">
    <property type="term" value="F:protein kinase A regulatory subunit binding"/>
    <property type="evidence" value="ECO:0007669"/>
    <property type="project" value="TreeGrafter"/>
</dbReference>
<feature type="domain" description="Non-canonical purine NTP phosphatase/PRRC1" evidence="8">
    <location>
        <begin position="264"/>
        <end position="377"/>
    </location>
</feature>
<evidence type="ECO:0000259" key="8">
    <source>
        <dbReference type="Pfam" id="PF01931"/>
    </source>
</evidence>
<organism evidence="9 10">
    <name type="scientific">Propithecus coquereli</name>
    <name type="common">Coquerel's sifaka</name>
    <name type="synonym">Propithecus verreauxi coquereli</name>
    <dbReference type="NCBI Taxonomy" id="379532"/>
    <lineage>
        <taxon>Eukaryota</taxon>
        <taxon>Metazoa</taxon>
        <taxon>Chordata</taxon>
        <taxon>Craniata</taxon>
        <taxon>Vertebrata</taxon>
        <taxon>Euteleostomi</taxon>
        <taxon>Mammalia</taxon>
        <taxon>Eutheria</taxon>
        <taxon>Euarchontoglires</taxon>
        <taxon>Primates</taxon>
        <taxon>Strepsirrhini</taxon>
        <taxon>Lemuriformes</taxon>
        <taxon>Indriidae</taxon>
        <taxon>Propithecus</taxon>
    </lineage>
</organism>
<dbReference type="STRING" id="379532.ENSPCOP00000004182"/>
<dbReference type="Ensembl" id="ENSPCOT00000014031.1">
    <property type="protein sequence ID" value="ENSPCOP00000004182.1"/>
    <property type="gene ID" value="ENSPCOG00000012334.1"/>
</dbReference>
<reference evidence="9" key="2">
    <citation type="submission" date="2025-09" db="UniProtKB">
        <authorList>
            <consortium name="Ensembl"/>
        </authorList>
    </citation>
    <scope>IDENTIFICATION</scope>
</reference>
<comment type="subcellular location">
    <subcellularLocation>
        <location evidence="1">Golgi apparatus</location>
    </subcellularLocation>
</comment>
<name>A0A2K6ER21_PROCO</name>
<keyword evidence="3" id="KW-0333">Golgi apparatus</keyword>
<keyword evidence="10" id="KW-1185">Reference proteome</keyword>
<dbReference type="GeneID" id="105810996"/>
<dbReference type="InterPro" id="IPR026533">
    <property type="entry name" value="NTPase/PRRC1"/>
</dbReference>
<dbReference type="CTD" id="133619"/>
<dbReference type="SUPFAM" id="SSF52972">
    <property type="entry name" value="ITPase-like"/>
    <property type="match status" value="1"/>
</dbReference>
<dbReference type="Gene3D" id="3.90.950.10">
    <property type="match status" value="1"/>
</dbReference>
<dbReference type="KEGG" id="pcoq:105810996"/>
<comment type="subunit">
    <text evidence="4">Interacts with PRKAR1A; resulting in PKA activation.</text>
</comment>
<protein>
    <recommendedName>
        <fullName evidence="5">Protein PRRC1</fullName>
    </recommendedName>
    <alternativeName>
        <fullName evidence="6">Proline-rich and coiled-coil-containing protein 1</fullName>
    </alternativeName>
</protein>
<dbReference type="Proteomes" id="UP000233160">
    <property type="component" value="Unassembled WGS sequence"/>
</dbReference>
<evidence type="ECO:0000256" key="7">
    <source>
        <dbReference type="SAM" id="MobiDB-lite"/>
    </source>
</evidence>
<dbReference type="PANTHER" id="PTHR23276:SF2">
    <property type="entry name" value="PROTEIN PRRC1"/>
    <property type="match status" value="1"/>
</dbReference>
<feature type="region of interest" description="Disordered" evidence="7">
    <location>
        <begin position="1"/>
        <end position="70"/>
    </location>
</feature>
<dbReference type="InterPro" id="IPR026534">
    <property type="entry name" value="PRRC1"/>
</dbReference>